<feature type="domain" description="DUF4815" evidence="1">
    <location>
        <begin position="158"/>
        <end position="323"/>
    </location>
</feature>
<accession>A0A381T517</accession>
<gene>
    <name evidence="2" type="ORF">METZ01_LOCUS61667</name>
</gene>
<dbReference type="InterPro" id="IPR032096">
    <property type="entry name" value="DUF4815"/>
</dbReference>
<reference evidence="2" key="1">
    <citation type="submission" date="2018-05" db="EMBL/GenBank/DDBJ databases">
        <authorList>
            <person name="Lanie J.A."/>
            <person name="Ng W.-L."/>
            <person name="Kazmierczak K.M."/>
            <person name="Andrzejewski T.M."/>
            <person name="Davidsen T.M."/>
            <person name="Wayne K.J."/>
            <person name="Tettelin H."/>
            <person name="Glass J.I."/>
            <person name="Rusch D."/>
            <person name="Podicherti R."/>
            <person name="Tsui H.-C.T."/>
            <person name="Winkler M.E."/>
        </authorList>
    </citation>
    <scope>NUCLEOTIDE SEQUENCE</scope>
</reference>
<feature type="domain" description="DUF4815" evidence="1">
    <location>
        <begin position="14"/>
        <end position="135"/>
    </location>
</feature>
<organism evidence="2">
    <name type="scientific">marine metagenome</name>
    <dbReference type="NCBI Taxonomy" id="408172"/>
    <lineage>
        <taxon>unclassified sequences</taxon>
        <taxon>metagenomes</taxon>
        <taxon>ecological metagenomes</taxon>
    </lineage>
</organism>
<sequence>MATLSLLSSLQQSPYFDDYDETKKFLRMLFQPGVSLQVRELTQLQTILQNQISRLGDSFYKDGSIVTGGQINLNTNVSYIRLASTETASIFANQKIQLSGADTITFDVITTVEAEGSDAPVLIGVYSGSDTITTTSATIHIAGSTGISAQTADAGTITGDGSIASISAGIYYINGFFVTVDAQTIVLEKFATTPSYKVGLTITESITNNVADSSLLDNASGSFNVNAPGADRYKIALILGKKSLTTISEQNFIELLRVVSGLPTKIVKYPVYSALDDTLARRTYDESGNYTVKPFLANLNTHKNASGWTLASTTASIVGLESKFLKDFRIGDSVYLTNGSFNSATTTVTAIADDENMTVSAPIGSGQTQFIHNLDKLSVGLEPGKAYVRGYDYESVAVEYADIRKGRDTNNAIEFVMNTNFGNNLRIDSANGSFNVATQAPIDLHCVRTVNINTTSAATYNTSKIGTARPRQLDYFSGTPGATNGTYDLYLYDTKMSSITSNVHTGIAAGGTTLVLNSTKSTNVSLAYAGASIKMTSGYNDGVSRLITDHQGNTITLANAFLADVGVSDTCEIDFTAKYLESVIESDGSGNIEKYADISQFGKVDQLDPNSLTKIFDTDRSSLIYELPQAVVKTLNPLVTSKFDYTVKQQFFSVTFTNGLASITQTGGVFLPGKGSSLGSADLLNHVVCTITGSIGALCPRNIGDIINFGAGATSSVDAAGTSMALDTGVGSNDNFTATITAAISLSPLASTFRTKTIVNSNTTSFTSGDTNTTLRGLGQYKATTAADYANTTISLRTSDVKSLKAIVKSPDTDIASLTTELFTTACASAGDTNNITDKYNFETGQRDNLYDFGFVKLKPGQSAPAVPIVAVFDYFVHQAADGPFTVDTYLGATAGVEFSDIPSYTSPITGKTVSLRDCLDFRPKRTNGDESASFALDSATINQSVVLPRLPDSDVVLTTDVQ</sequence>
<protein>
    <recommendedName>
        <fullName evidence="1">DUF4815 domain-containing protein</fullName>
    </recommendedName>
</protein>
<dbReference type="AlphaFoldDB" id="A0A381T517"/>
<dbReference type="Pfam" id="PF16075">
    <property type="entry name" value="DUF4815"/>
    <property type="match status" value="2"/>
</dbReference>
<feature type="non-terminal residue" evidence="2">
    <location>
        <position position="963"/>
    </location>
</feature>
<proteinExistence type="predicted"/>
<evidence type="ECO:0000259" key="1">
    <source>
        <dbReference type="Pfam" id="PF16075"/>
    </source>
</evidence>
<dbReference type="EMBL" id="UINC01003733">
    <property type="protein sequence ID" value="SVA08813.1"/>
    <property type="molecule type" value="Genomic_DNA"/>
</dbReference>
<name>A0A381T517_9ZZZZ</name>
<evidence type="ECO:0000313" key="2">
    <source>
        <dbReference type="EMBL" id="SVA08813.1"/>
    </source>
</evidence>